<gene>
    <name evidence="6" type="ORF">ABXR19_05645</name>
</gene>
<feature type="domain" description="PPIase cyclophilin-type" evidence="5">
    <location>
        <begin position="41"/>
        <end position="191"/>
    </location>
</feature>
<dbReference type="Gene3D" id="2.40.100.10">
    <property type="entry name" value="Cyclophilin-like"/>
    <property type="match status" value="1"/>
</dbReference>
<dbReference type="RefSeq" id="WP_354600124.1">
    <property type="nucleotide sequence ID" value="NZ_JBEWZI010000004.1"/>
</dbReference>
<evidence type="ECO:0000256" key="4">
    <source>
        <dbReference type="RuleBase" id="RU363019"/>
    </source>
</evidence>
<proteinExistence type="inferred from homology"/>
<feature type="chain" id="PRO_5044981503" description="Peptidyl-prolyl cis-trans isomerase" evidence="4">
    <location>
        <begin position="33"/>
        <end position="197"/>
    </location>
</feature>
<keyword evidence="3 4" id="KW-0413">Isomerase</keyword>
<evidence type="ECO:0000256" key="2">
    <source>
        <dbReference type="ARBA" id="ARBA00023110"/>
    </source>
</evidence>
<keyword evidence="4" id="KW-0732">Signal</keyword>
<evidence type="ECO:0000256" key="3">
    <source>
        <dbReference type="ARBA" id="ARBA00023235"/>
    </source>
</evidence>
<dbReference type="Proteomes" id="UP001549691">
    <property type="component" value="Unassembled WGS sequence"/>
</dbReference>
<dbReference type="SUPFAM" id="SSF50891">
    <property type="entry name" value="Cyclophilin-like"/>
    <property type="match status" value="1"/>
</dbReference>
<evidence type="ECO:0000256" key="1">
    <source>
        <dbReference type="ARBA" id="ARBA00007365"/>
    </source>
</evidence>
<dbReference type="PANTHER" id="PTHR43246">
    <property type="entry name" value="PEPTIDYL-PROLYL CIS-TRANS ISOMERASE CYP38, CHLOROPLASTIC"/>
    <property type="match status" value="1"/>
</dbReference>
<evidence type="ECO:0000259" key="5">
    <source>
        <dbReference type="PROSITE" id="PS50072"/>
    </source>
</evidence>
<keyword evidence="7" id="KW-1185">Reference proteome</keyword>
<keyword evidence="2 4" id="KW-0697">Rotamase</keyword>
<sequence length="197" mass="21397">MTHATQNTLRRRLLQLAGSALLLLTLSPFAQAANPQVEIATNMGNITLELNADKAPQTVANFLKYVEDKHYEGTIFHRVIKGFMIQGGGMTADMRQKSMRAPIQNEAKNGLKNDRGTIAMARTSDPHSATAQFFINTVDNGFLDYPGQDGWGYCVFGKVTAGMDVVDKIRAVPTGMGDVPNTAIIIKSVQLLSAAKK</sequence>
<comment type="caution">
    <text evidence="6">The sequence shown here is derived from an EMBL/GenBank/DDBJ whole genome shotgun (WGS) entry which is preliminary data.</text>
</comment>
<accession>A0ABV2TKW8</accession>
<reference evidence="6 7" key="1">
    <citation type="submission" date="2024-07" db="EMBL/GenBank/DDBJ databases">
        <title>Uliginosibacterium flavum JJ3220;KACC:17644.</title>
        <authorList>
            <person name="Kim M.K."/>
        </authorList>
    </citation>
    <scope>NUCLEOTIDE SEQUENCE [LARGE SCALE GENOMIC DNA]</scope>
    <source>
        <strain evidence="6 7">KACC:17644</strain>
    </source>
</reference>
<dbReference type="PRINTS" id="PR00153">
    <property type="entry name" value="CSAPPISMRASE"/>
</dbReference>
<dbReference type="Pfam" id="PF00160">
    <property type="entry name" value="Pro_isomerase"/>
    <property type="match status" value="1"/>
</dbReference>
<name>A0ABV2TKW8_9RHOO</name>
<comment type="catalytic activity">
    <reaction evidence="4">
        <text>[protein]-peptidylproline (omega=180) = [protein]-peptidylproline (omega=0)</text>
        <dbReference type="Rhea" id="RHEA:16237"/>
        <dbReference type="Rhea" id="RHEA-COMP:10747"/>
        <dbReference type="Rhea" id="RHEA-COMP:10748"/>
        <dbReference type="ChEBI" id="CHEBI:83833"/>
        <dbReference type="ChEBI" id="CHEBI:83834"/>
        <dbReference type="EC" id="5.2.1.8"/>
    </reaction>
</comment>
<dbReference type="EMBL" id="JBEWZI010000004">
    <property type="protein sequence ID" value="MET7013662.1"/>
    <property type="molecule type" value="Genomic_DNA"/>
</dbReference>
<dbReference type="CDD" id="cd01920">
    <property type="entry name" value="cyclophilin_EcCYP_like"/>
    <property type="match status" value="1"/>
</dbReference>
<dbReference type="PROSITE" id="PS51318">
    <property type="entry name" value="TAT"/>
    <property type="match status" value="1"/>
</dbReference>
<dbReference type="InterPro" id="IPR020892">
    <property type="entry name" value="Cyclophilin-type_PPIase_CS"/>
</dbReference>
<dbReference type="InterPro" id="IPR029000">
    <property type="entry name" value="Cyclophilin-like_dom_sf"/>
</dbReference>
<dbReference type="PROSITE" id="PS50072">
    <property type="entry name" value="CSA_PPIASE_2"/>
    <property type="match status" value="1"/>
</dbReference>
<dbReference type="EC" id="5.2.1.8" evidence="4"/>
<dbReference type="GO" id="GO:0016853">
    <property type="term" value="F:isomerase activity"/>
    <property type="evidence" value="ECO:0007669"/>
    <property type="project" value="UniProtKB-KW"/>
</dbReference>
<dbReference type="InterPro" id="IPR002130">
    <property type="entry name" value="Cyclophilin-type_PPIase_dom"/>
</dbReference>
<dbReference type="InterPro" id="IPR044665">
    <property type="entry name" value="E_coli_cyclophilin_A-like"/>
</dbReference>
<organism evidence="6 7">
    <name type="scientific">Uliginosibacterium flavum</name>
    <dbReference type="NCBI Taxonomy" id="1396831"/>
    <lineage>
        <taxon>Bacteria</taxon>
        <taxon>Pseudomonadati</taxon>
        <taxon>Pseudomonadota</taxon>
        <taxon>Betaproteobacteria</taxon>
        <taxon>Rhodocyclales</taxon>
        <taxon>Zoogloeaceae</taxon>
        <taxon>Uliginosibacterium</taxon>
    </lineage>
</organism>
<feature type="signal peptide" evidence="4">
    <location>
        <begin position="1"/>
        <end position="32"/>
    </location>
</feature>
<dbReference type="PROSITE" id="PS00170">
    <property type="entry name" value="CSA_PPIASE_1"/>
    <property type="match status" value="1"/>
</dbReference>
<protein>
    <recommendedName>
        <fullName evidence="4">Peptidyl-prolyl cis-trans isomerase</fullName>
        <shortName evidence="4">PPIase</shortName>
        <ecNumber evidence="4">5.2.1.8</ecNumber>
    </recommendedName>
</protein>
<comment type="function">
    <text evidence="4">PPIases accelerate the folding of proteins. It catalyzes the cis-trans isomerization of proline imidic peptide bonds in oligopeptides.</text>
</comment>
<comment type="similarity">
    <text evidence="1 4">Belongs to the cyclophilin-type PPIase family.</text>
</comment>
<dbReference type="InterPro" id="IPR006311">
    <property type="entry name" value="TAT_signal"/>
</dbReference>
<evidence type="ECO:0000313" key="6">
    <source>
        <dbReference type="EMBL" id="MET7013662.1"/>
    </source>
</evidence>
<evidence type="ECO:0000313" key="7">
    <source>
        <dbReference type="Proteomes" id="UP001549691"/>
    </source>
</evidence>